<reference evidence="6" key="1">
    <citation type="journal article" date="2019" name="Int. J. Syst. Evol. Microbiol.">
        <title>The Global Catalogue of Microorganisms (GCM) 10K type strain sequencing project: providing services to taxonomists for standard genome sequencing and annotation.</title>
        <authorList>
            <consortium name="The Broad Institute Genomics Platform"/>
            <consortium name="The Broad Institute Genome Sequencing Center for Infectious Disease"/>
            <person name="Wu L."/>
            <person name="Ma J."/>
        </authorList>
    </citation>
    <scope>NUCLEOTIDE SEQUENCE [LARGE SCALE GENOMIC DNA]</scope>
    <source>
        <strain evidence="6">JCM 17939</strain>
    </source>
</reference>
<keyword evidence="2" id="KW-0328">Glycosyltransferase</keyword>
<dbReference type="InterPro" id="IPR029044">
    <property type="entry name" value="Nucleotide-diphossugar_trans"/>
</dbReference>
<dbReference type="PANTHER" id="PTHR43685">
    <property type="entry name" value="GLYCOSYLTRANSFERASE"/>
    <property type="match status" value="1"/>
</dbReference>
<accession>A0ABP8UEU7</accession>
<evidence type="ECO:0000313" key="6">
    <source>
        <dbReference type="Proteomes" id="UP001501442"/>
    </source>
</evidence>
<proteinExistence type="inferred from homology"/>
<gene>
    <name evidence="5" type="ORF">GCM10023196_055360</name>
</gene>
<dbReference type="RefSeq" id="WP_345433992.1">
    <property type="nucleotide sequence ID" value="NZ_BAABHK010000008.1"/>
</dbReference>
<dbReference type="Pfam" id="PF00535">
    <property type="entry name" value="Glycos_transf_2"/>
    <property type="match status" value="1"/>
</dbReference>
<sequence length="257" mass="27729">MTRVISIVTAAYEPVPEFLRAAYESILGQELPAGWAWQWVVQEDGETGDVAALLPEDPRVSPSHGRRGGAGTARTLALSRVRGELVKVLDADDLLTPGALARDIDVMERHPDIAWATSRALDLLPDGSRVGVDGGPPAGRLASGTLLRQWQERGHRLPVVPATLCVRRELLFALGGWMALPASEDTGLLLAVDAVSDGYFTAEPSMLYRKWHGQATGQAAHVDGAEWTARVRIVEQRAAALAALYGSDRPPARRYAD</sequence>
<dbReference type="PANTHER" id="PTHR43685:SF5">
    <property type="entry name" value="GLYCOSYLTRANSFERASE EPSE-RELATED"/>
    <property type="match status" value="1"/>
</dbReference>
<evidence type="ECO:0000256" key="2">
    <source>
        <dbReference type="ARBA" id="ARBA00022676"/>
    </source>
</evidence>
<protein>
    <submittedName>
        <fullName evidence="5">Glycosyltransferase family 2 protein</fullName>
    </submittedName>
</protein>
<comment type="similarity">
    <text evidence="1">Belongs to the glycosyltransferase 2 family.</text>
</comment>
<keyword evidence="3" id="KW-0808">Transferase</keyword>
<dbReference type="SUPFAM" id="SSF53448">
    <property type="entry name" value="Nucleotide-diphospho-sugar transferases"/>
    <property type="match status" value="1"/>
</dbReference>
<evidence type="ECO:0000256" key="1">
    <source>
        <dbReference type="ARBA" id="ARBA00006739"/>
    </source>
</evidence>
<dbReference type="Proteomes" id="UP001501442">
    <property type="component" value="Unassembled WGS sequence"/>
</dbReference>
<dbReference type="EMBL" id="BAABHK010000008">
    <property type="protein sequence ID" value="GAA4630350.1"/>
    <property type="molecule type" value="Genomic_DNA"/>
</dbReference>
<evidence type="ECO:0000313" key="5">
    <source>
        <dbReference type="EMBL" id="GAA4630350.1"/>
    </source>
</evidence>
<evidence type="ECO:0000256" key="3">
    <source>
        <dbReference type="ARBA" id="ARBA00022679"/>
    </source>
</evidence>
<keyword evidence="6" id="KW-1185">Reference proteome</keyword>
<organism evidence="5 6">
    <name type="scientific">Actinoallomurus vinaceus</name>
    <dbReference type="NCBI Taxonomy" id="1080074"/>
    <lineage>
        <taxon>Bacteria</taxon>
        <taxon>Bacillati</taxon>
        <taxon>Actinomycetota</taxon>
        <taxon>Actinomycetes</taxon>
        <taxon>Streptosporangiales</taxon>
        <taxon>Thermomonosporaceae</taxon>
        <taxon>Actinoallomurus</taxon>
    </lineage>
</organism>
<dbReference type="InterPro" id="IPR001173">
    <property type="entry name" value="Glyco_trans_2-like"/>
</dbReference>
<comment type="caution">
    <text evidence="5">The sequence shown here is derived from an EMBL/GenBank/DDBJ whole genome shotgun (WGS) entry which is preliminary data.</text>
</comment>
<feature type="domain" description="Glycosyltransferase 2-like" evidence="4">
    <location>
        <begin position="6"/>
        <end position="117"/>
    </location>
</feature>
<dbReference type="Gene3D" id="3.90.550.10">
    <property type="entry name" value="Spore Coat Polysaccharide Biosynthesis Protein SpsA, Chain A"/>
    <property type="match status" value="1"/>
</dbReference>
<evidence type="ECO:0000259" key="4">
    <source>
        <dbReference type="Pfam" id="PF00535"/>
    </source>
</evidence>
<name>A0ABP8UEU7_9ACTN</name>
<dbReference type="InterPro" id="IPR050834">
    <property type="entry name" value="Glycosyltransf_2"/>
</dbReference>